<dbReference type="Proteomes" id="UP000022910">
    <property type="component" value="Unassembled WGS sequence"/>
</dbReference>
<name>A0A015K7Y0_RHIIW</name>
<comment type="subcellular location">
    <subcellularLocation>
        <location evidence="1">Host cell</location>
    </subcellularLocation>
    <subcellularLocation>
        <location evidence="2">Secreted</location>
    </subcellularLocation>
</comment>
<organism evidence="5 6">
    <name type="scientific">Rhizophagus irregularis (strain DAOM 197198w)</name>
    <name type="common">Glomus intraradices</name>
    <dbReference type="NCBI Taxonomy" id="1432141"/>
    <lineage>
        <taxon>Eukaryota</taxon>
        <taxon>Fungi</taxon>
        <taxon>Fungi incertae sedis</taxon>
        <taxon>Mucoromycota</taxon>
        <taxon>Glomeromycotina</taxon>
        <taxon>Glomeromycetes</taxon>
        <taxon>Glomerales</taxon>
        <taxon>Glomeraceae</taxon>
        <taxon>Rhizophagus</taxon>
    </lineage>
</organism>
<dbReference type="OrthoDB" id="2446007at2759"/>
<gene>
    <name evidence="5" type="ORF">RirG_020140</name>
</gene>
<comment type="caution">
    <text evidence="5">The sequence shown here is derived from an EMBL/GenBank/DDBJ whole genome shotgun (WGS) entry which is preliminary data.</text>
</comment>
<reference evidence="5 6" key="1">
    <citation type="submission" date="2014-02" db="EMBL/GenBank/DDBJ databases">
        <title>Single nucleus genome sequencing reveals high similarity among nuclei of an endomycorrhizal fungus.</title>
        <authorList>
            <person name="Lin K."/>
            <person name="Geurts R."/>
            <person name="Zhang Z."/>
            <person name="Limpens E."/>
            <person name="Saunders D.G."/>
            <person name="Mu D."/>
            <person name="Pang E."/>
            <person name="Cao H."/>
            <person name="Cha H."/>
            <person name="Lin T."/>
            <person name="Zhou Q."/>
            <person name="Shang Y."/>
            <person name="Li Y."/>
            <person name="Ivanov S."/>
            <person name="Sharma T."/>
            <person name="Velzen R.V."/>
            <person name="Ruijter N.D."/>
            <person name="Aanen D.K."/>
            <person name="Win J."/>
            <person name="Kamoun S."/>
            <person name="Bisseling T."/>
            <person name="Huang S."/>
        </authorList>
    </citation>
    <scope>NUCLEOTIDE SEQUENCE [LARGE SCALE GENOMIC DNA]</scope>
    <source>
        <strain evidence="6">DAOM197198w</strain>
    </source>
</reference>
<keyword evidence="3" id="KW-0964">Secreted</keyword>
<dbReference type="AlphaFoldDB" id="A0A015K7Y0"/>
<dbReference type="InterPro" id="IPR045379">
    <property type="entry name" value="Crinkler_N"/>
</dbReference>
<evidence type="ECO:0000313" key="6">
    <source>
        <dbReference type="Proteomes" id="UP000022910"/>
    </source>
</evidence>
<evidence type="ECO:0000256" key="2">
    <source>
        <dbReference type="ARBA" id="ARBA00004613"/>
    </source>
</evidence>
<protein>
    <recommendedName>
        <fullName evidence="4">Crinkler effector protein N-terminal domain-containing protein</fullName>
    </recommendedName>
</protein>
<sequence length="838" mass="96003">MYPEKYMKYIYTLDFSQTFSNFSKLLLAFNRNKMVLSLNCLILGQASDKSFTQDIGEKYCDDSDVEVEFSDFKVSHFKEKLFHEQIIKNIIQEKNEMELWKVNSQKVVEEENNLKDFTESDIEDKLGGKKMDPRFLLKDYFKAKETNIRDIHVFIVSSSTDYLYKRPRLDFNNIPLDLGQSPTQLLHTGGCSWDYQESSELEQELRKEVRGLYNVFKENKREKTNTPIFFMTSGAGCGKSRNATELPKILRKIFKDDPELEPRFQEALIINISFENGTRINTKEECNANDVIAKRMLYQLQNQGLHWVNIRDDKQPLSTINILERCAKEKKVAIKELTVILVVDGLQTALINPDDGMKKDSLFYSLMTEISVLVINKQSPLIIACCTATLARPFHEVVQVSHQKRVFLQIRSLDSPKEKNEPVFKNTPLLNMLVSDMGGNGRALEALQSAIKGVDFENSSFLSIAEQVYYKLKDHYCEWINYTRYLTPVLRAIMTHTKLVLSAPIPGTDILPEELSKLGLVKLEKQDDLSDKGTLTCPYIWLWLMANASGDSILRNWNFKYYSEIQNKEDPTIPPGCQFWQHFEHFIASFRVLKSNVFEINQEIELQDIHAGARHNFGSATIRNVPLSLKRAIRRESTKSSAYSTNKTVTCKEGDDQIDIDLTDASVCIINGWSAPAGDSFCPIYLAGSTQQSHTVFHTECHQYKCYESTIVNQTTFNEEYKKASDKGDVFLFYTRGPSNVPNLPLLSAIVDRNNWKLYFGPFVGRAFLLTRSDKFNINNCSKSEMTSIHGIGSKRADLLMSNRPYRDLEDCIARTNIPCNFLINFQFGATPSSTSPN</sequence>
<keyword evidence="6" id="KW-1185">Reference proteome</keyword>
<dbReference type="Pfam" id="PF20147">
    <property type="entry name" value="Crinkler"/>
    <property type="match status" value="1"/>
</dbReference>
<dbReference type="SUPFAM" id="SSF81585">
    <property type="entry name" value="PsbU/PolX domain-like"/>
    <property type="match status" value="1"/>
</dbReference>
<dbReference type="GO" id="GO:0043657">
    <property type="term" value="C:host cell"/>
    <property type="evidence" value="ECO:0007669"/>
    <property type="project" value="UniProtKB-SubCell"/>
</dbReference>
<dbReference type="Gene3D" id="1.10.150.320">
    <property type="entry name" value="Photosystem II 12 kDa extrinsic protein"/>
    <property type="match status" value="1"/>
</dbReference>
<dbReference type="GO" id="GO:0005576">
    <property type="term" value="C:extracellular region"/>
    <property type="evidence" value="ECO:0007669"/>
    <property type="project" value="UniProtKB-SubCell"/>
</dbReference>
<evidence type="ECO:0000259" key="4">
    <source>
        <dbReference type="Pfam" id="PF20147"/>
    </source>
</evidence>
<accession>A0A015K7Y0</accession>
<dbReference type="EMBL" id="JEMT01010037">
    <property type="protein sequence ID" value="EXX77847.1"/>
    <property type="molecule type" value="Genomic_DNA"/>
</dbReference>
<proteinExistence type="predicted"/>
<evidence type="ECO:0000256" key="3">
    <source>
        <dbReference type="ARBA" id="ARBA00022525"/>
    </source>
</evidence>
<evidence type="ECO:0000256" key="1">
    <source>
        <dbReference type="ARBA" id="ARBA00004340"/>
    </source>
</evidence>
<feature type="domain" description="Crinkler effector protein N-terminal" evidence="4">
    <location>
        <begin position="36"/>
        <end position="155"/>
    </location>
</feature>
<evidence type="ECO:0000313" key="5">
    <source>
        <dbReference type="EMBL" id="EXX77847.1"/>
    </source>
</evidence>